<feature type="compositionally biased region" description="Acidic residues" evidence="1">
    <location>
        <begin position="1"/>
        <end position="11"/>
    </location>
</feature>
<protein>
    <submittedName>
        <fullName evidence="2">Uncharacterized protein</fullName>
    </submittedName>
</protein>
<feature type="region of interest" description="Disordered" evidence="1">
    <location>
        <begin position="1"/>
        <end position="31"/>
    </location>
</feature>
<dbReference type="GeneID" id="64661082"/>
<keyword evidence="3" id="KW-1185">Reference proteome</keyword>
<proteinExistence type="predicted"/>
<comment type="caution">
    <text evidence="2">The sequence shown here is derived from an EMBL/GenBank/DDBJ whole genome shotgun (WGS) entry which is preliminary data.</text>
</comment>
<evidence type="ECO:0000256" key="1">
    <source>
        <dbReference type="SAM" id="MobiDB-lite"/>
    </source>
</evidence>
<feature type="compositionally biased region" description="Acidic residues" evidence="1">
    <location>
        <begin position="90"/>
        <end position="100"/>
    </location>
</feature>
<sequence length="115" mass="12963">MSFDQDIDGYDADTSISFSDSRSSTPKMTPSDDMFVNPAYWHAHPEKEHLIRQQLLHHPNTMPPWPDEPESDPPEPTLQQVFTPPRVDDPESVTEPESDPPEPTLQKVITPPSCG</sequence>
<reference evidence="2" key="1">
    <citation type="journal article" date="2020" name="New Phytol.">
        <title>Comparative genomics reveals dynamic genome evolution in host specialist ectomycorrhizal fungi.</title>
        <authorList>
            <person name="Lofgren L.A."/>
            <person name="Nguyen N.H."/>
            <person name="Vilgalys R."/>
            <person name="Ruytinx J."/>
            <person name="Liao H.L."/>
            <person name="Branco S."/>
            <person name="Kuo A."/>
            <person name="LaButti K."/>
            <person name="Lipzen A."/>
            <person name="Andreopoulos W."/>
            <person name="Pangilinan J."/>
            <person name="Riley R."/>
            <person name="Hundley H."/>
            <person name="Na H."/>
            <person name="Barry K."/>
            <person name="Grigoriev I.V."/>
            <person name="Stajich J.E."/>
            <person name="Kennedy P.G."/>
        </authorList>
    </citation>
    <scope>NUCLEOTIDE SEQUENCE</scope>
    <source>
        <strain evidence="2">FC203</strain>
    </source>
</reference>
<evidence type="ECO:0000313" key="3">
    <source>
        <dbReference type="Proteomes" id="UP001195769"/>
    </source>
</evidence>
<feature type="region of interest" description="Disordered" evidence="1">
    <location>
        <begin position="50"/>
        <end position="115"/>
    </location>
</feature>
<organism evidence="2 3">
    <name type="scientific">Suillus fuscotomentosus</name>
    <dbReference type="NCBI Taxonomy" id="1912939"/>
    <lineage>
        <taxon>Eukaryota</taxon>
        <taxon>Fungi</taxon>
        <taxon>Dikarya</taxon>
        <taxon>Basidiomycota</taxon>
        <taxon>Agaricomycotina</taxon>
        <taxon>Agaricomycetes</taxon>
        <taxon>Agaricomycetidae</taxon>
        <taxon>Boletales</taxon>
        <taxon>Suillineae</taxon>
        <taxon>Suillaceae</taxon>
        <taxon>Suillus</taxon>
    </lineage>
</organism>
<gene>
    <name evidence="2" type="ORF">F5891DRAFT_1187107</name>
</gene>
<dbReference type="EMBL" id="JABBWK010000020">
    <property type="protein sequence ID" value="KAG1901656.1"/>
    <property type="molecule type" value="Genomic_DNA"/>
</dbReference>
<name>A0AAD4E8N1_9AGAM</name>
<dbReference type="RefSeq" id="XP_041227231.1">
    <property type="nucleotide sequence ID" value="XM_041366784.1"/>
</dbReference>
<dbReference type="Proteomes" id="UP001195769">
    <property type="component" value="Unassembled WGS sequence"/>
</dbReference>
<dbReference type="AlphaFoldDB" id="A0AAD4E8N1"/>
<evidence type="ECO:0000313" key="2">
    <source>
        <dbReference type="EMBL" id="KAG1901656.1"/>
    </source>
</evidence>
<accession>A0AAD4E8N1</accession>
<feature type="compositionally biased region" description="Low complexity" evidence="1">
    <location>
        <begin position="15"/>
        <end position="24"/>
    </location>
</feature>